<dbReference type="InterPro" id="IPR011989">
    <property type="entry name" value="ARM-like"/>
</dbReference>
<evidence type="ECO:0008006" key="3">
    <source>
        <dbReference type="Google" id="ProtNLM"/>
    </source>
</evidence>
<dbReference type="AlphaFoldDB" id="A0A1G5GT66"/>
<keyword evidence="2" id="KW-1185">Reference proteome</keyword>
<name>A0A1G5GT66_9FIRM</name>
<dbReference type="RefSeq" id="WP_091542424.1">
    <property type="nucleotide sequence ID" value="NZ_FMUS01000010.1"/>
</dbReference>
<evidence type="ECO:0000313" key="1">
    <source>
        <dbReference type="EMBL" id="SCY54529.1"/>
    </source>
</evidence>
<protein>
    <recommendedName>
        <fullName evidence="3">HEAT repeat-containing protein</fullName>
    </recommendedName>
</protein>
<sequence length="234" mass="27104">MKSSIDDLKKRGYIENIDMKDYQNLSHEELYILIKSQKAYERTIAARLLGENVLDEVSDILIEVLSKEKNLYTKIEICNVLEKCSTNEAKKMIVLLGKIGDNQHHTLPQSISKKVSYPLPRDIIARTLAKMNIKVLPLMIASRDIHAIREIIDSIGFMCFYNNVSNEKFIVGKLVECFEIHKDDEIIRWKIVMAFSSFQDKDIVCRLEDVKLNDKEALIREEAKRSLSLIKRCI</sequence>
<gene>
    <name evidence="1" type="ORF">SAMN03080606_01763</name>
</gene>
<dbReference type="Proteomes" id="UP000198636">
    <property type="component" value="Unassembled WGS sequence"/>
</dbReference>
<dbReference type="SUPFAM" id="SSF48371">
    <property type="entry name" value="ARM repeat"/>
    <property type="match status" value="1"/>
</dbReference>
<proteinExistence type="predicted"/>
<accession>A0A1G5GT66</accession>
<dbReference type="InterPro" id="IPR016024">
    <property type="entry name" value="ARM-type_fold"/>
</dbReference>
<dbReference type="Gene3D" id="1.25.10.10">
    <property type="entry name" value="Leucine-rich Repeat Variant"/>
    <property type="match status" value="1"/>
</dbReference>
<dbReference type="OrthoDB" id="4927470at2"/>
<organism evidence="1 2">
    <name type="scientific">Alkaliphilus peptidifermentans DSM 18978</name>
    <dbReference type="NCBI Taxonomy" id="1120976"/>
    <lineage>
        <taxon>Bacteria</taxon>
        <taxon>Bacillati</taxon>
        <taxon>Bacillota</taxon>
        <taxon>Clostridia</taxon>
        <taxon>Peptostreptococcales</taxon>
        <taxon>Natronincolaceae</taxon>
        <taxon>Alkaliphilus</taxon>
    </lineage>
</organism>
<dbReference type="STRING" id="1120976.SAMN03080606_01763"/>
<reference evidence="1 2" key="1">
    <citation type="submission" date="2016-10" db="EMBL/GenBank/DDBJ databases">
        <authorList>
            <person name="de Groot N.N."/>
        </authorList>
    </citation>
    <scope>NUCLEOTIDE SEQUENCE [LARGE SCALE GENOMIC DNA]</scope>
    <source>
        <strain evidence="1 2">DSM 18978</strain>
    </source>
</reference>
<dbReference type="EMBL" id="FMUS01000010">
    <property type="protein sequence ID" value="SCY54529.1"/>
    <property type="molecule type" value="Genomic_DNA"/>
</dbReference>
<evidence type="ECO:0000313" key="2">
    <source>
        <dbReference type="Proteomes" id="UP000198636"/>
    </source>
</evidence>